<feature type="binding site" evidence="6">
    <location>
        <position position="129"/>
    </location>
    <ligand>
        <name>substrate</name>
    </ligand>
</feature>
<keyword evidence="4" id="KW-0413">Isomerase</keyword>
<evidence type="ECO:0000256" key="2">
    <source>
        <dbReference type="ARBA" id="ARBA00012028"/>
    </source>
</evidence>
<dbReference type="InterPro" id="IPR029033">
    <property type="entry name" value="His_PPase_superfam"/>
</dbReference>
<dbReference type="Gene3D" id="3.40.50.1240">
    <property type="entry name" value="Phosphoglycerate mutase-like"/>
    <property type="match status" value="1"/>
</dbReference>
<evidence type="ECO:0000313" key="8">
    <source>
        <dbReference type="EMBL" id="PJE69345.1"/>
    </source>
</evidence>
<gene>
    <name evidence="8" type="ORF">COU96_00335</name>
</gene>
<evidence type="ECO:0000256" key="6">
    <source>
        <dbReference type="PIRSR" id="PIRSR613078-2"/>
    </source>
</evidence>
<keyword evidence="3" id="KW-0324">Glycolysis</keyword>
<feature type="active site" description="Tele-phosphohistidine intermediate" evidence="5">
    <location>
        <position position="45"/>
    </location>
</feature>
<comment type="similarity">
    <text evidence="1">Belongs to the phosphoglycerate mutase family. BPG-dependent PGAM subfamily.</text>
</comment>
<dbReference type="GO" id="GO:0004619">
    <property type="term" value="F:phosphoglycerate mutase activity"/>
    <property type="evidence" value="ECO:0007669"/>
    <property type="project" value="UniProtKB-EC"/>
</dbReference>
<feature type="binding site" evidence="6">
    <location>
        <begin position="118"/>
        <end position="121"/>
    </location>
    <ligand>
        <name>substrate</name>
    </ligand>
</feature>
<evidence type="ECO:0000256" key="5">
    <source>
        <dbReference type="PIRSR" id="PIRSR613078-1"/>
    </source>
</evidence>
<dbReference type="SUPFAM" id="SSF53254">
    <property type="entry name" value="Phosphoglycerate mutase-like"/>
    <property type="match status" value="1"/>
</dbReference>
<dbReference type="EMBL" id="PFEL01000013">
    <property type="protein sequence ID" value="PJE69345.1"/>
    <property type="molecule type" value="Genomic_DNA"/>
</dbReference>
<dbReference type="SMART" id="SM00855">
    <property type="entry name" value="PGAM"/>
    <property type="match status" value="1"/>
</dbReference>
<feature type="binding site" evidence="6">
    <location>
        <begin position="44"/>
        <end position="51"/>
    </location>
    <ligand>
        <name>substrate</name>
    </ligand>
</feature>
<dbReference type="Pfam" id="PF00300">
    <property type="entry name" value="His_Phos_1"/>
    <property type="match status" value="1"/>
</dbReference>
<feature type="active site" description="Proton donor/acceptor" evidence="5">
    <location>
        <position position="118"/>
    </location>
</feature>
<feature type="binding site" evidence="6">
    <location>
        <begin position="188"/>
        <end position="189"/>
    </location>
    <ligand>
        <name>substrate</name>
    </ligand>
</feature>
<evidence type="ECO:0000313" key="9">
    <source>
        <dbReference type="Proteomes" id="UP000229500"/>
    </source>
</evidence>
<feature type="site" description="Transition state stabilizer" evidence="7">
    <location>
        <position position="187"/>
    </location>
</feature>
<dbReference type="InterPro" id="IPR013078">
    <property type="entry name" value="His_Pase_superF_clade-1"/>
</dbReference>
<evidence type="ECO:0000256" key="3">
    <source>
        <dbReference type="ARBA" id="ARBA00023152"/>
    </source>
</evidence>
<feature type="binding site" evidence="6">
    <location>
        <position position="94"/>
    </location>
    <ligand>
        <name>substrate</name>
    </ligand>
</feature>
<evidence type="ECO:0000256" key="1">
    <source>
        <dbReference type="ARBA" id="ARBA00006717"/>
    </source>
</evidence>
<dbReference type="CDD" id="cd07067">
    <property type="entry name" value="HP_PGM_like"/>
    <property type="match status" value="1"/>
</dbReference>
<feature type="binding site" evidence="6">
    <location>
        <begin position="144"/>
        <end position="145"/>
    </location>
    <ligand>
        <name>substrate</name>
    </ligand>
</feature>
<dbReference type="GO" id="GO:0006096">
    <property type="term" value="P:glycolytic process"/>
    <property type="evidence" value="ECO:0007669"/>
    <property type="project" value="UniProtKB-KW"/>
</dbReference>
<name>A0A2M8L685_9BACT</name>
<evidence type="ECO:0000256" key="7">
    <source>
        <dbReference type="PIRSR" id="PIRSR613078-3"/>
    </source>
</evidence>
<proteinExistence type="inferred from homology"/>
<dbReference type="InterPro" id="IPR005952">
    <property type="entry name" value="Phosphogly_mut1"/>
</dbReference>
<sequence length="243" mass="28306">MRFKVDDILKISHSAVSSILHPGLAKEDLPKMESKKYPEIYVFRHGETYDNRNRIFSGWRDSKLTPKGIRQAEVLKDKLKEKQIDICICSRLSRSKETANIIFKGRPVVFEEDNRIIERNYGSLSGKSKSKLMRKDFIKAVKYRRFYDYRPPDGESLEDVSKRVFPFCEDLIKRIRRNGENIAVSCHGNSMKTIRLFFEKLLIIDVLVQENPLGNDYAEYVVTPTEVKIGKVPAKEKRSKLPF</sequence>
<organism evidence="8 9">
    <name type="scientific">Candidatus Shapirobacteria bacterium CG10_big_fil_rev_8_21_14_0_10_38_14</name>
    <dbReference type="NCBI Taxonomy" id="1974483"/>
    <lineage>
        <taxon>Bacteria</taxon>
        <taxon>Candidatus Shapironibacteriota</taxon>
    </lineage>
</organism>
<reference evidence="9" key="1">
    <citation type="submission" date="2017-09" db="EMBL/GenBank/DDBJ databases">
        <title>Depth-based differentiation of microbial function through sediment-hosted aquifers and enrichment of novel symbionts in the deep terrestrial subsurface.</title>
        <authorList>
            <person name="Probst A.J."/>
            <person name="Ladd B."/>
            <person name="Jarett J.K."/>
            <person name="Geller-Mcgrath D.E."/>
            <person name="Sieber C.M.K."/>
            <person name="Emerson J.B."/>
            <person name="Anantharaman K."/>
            <person name="Thomas B.C."/>
            <person name="Malmstrom R."/>
            <person name="Stieglmeier M."/>
            <person name="Klingl A."/>
            <person name="Woyke T."/>
            <person name="Ryan C.M."/>
            <person name="Banfield J.F."/>
        </authorList>
    </citation>
    <scope>NUCLEOTIDE SEQUENCE [LARGE SCALE GENOMIC DNA]</scope>
</reference>
<accession>A0A2M8L685</accession>
<dbReference type="EC" id="5.4.2.11" evidence="2"/>
<evidence type="ECO:0000256" key="4">
    <source>
        <dbReference type="ARBA" id="ARBA00023235"/>
    </source>
</evidence>
<protein>
    <recommendedName>
        <fullName evidence="2">phosphoglycerate mutase (2,3-diphosphoglycerate-dependent)</fullName>
        <ecNumber evidence="2">5.4.2.11</ecNumber>
    </recommendedName>
</protein>
<comment type="caution">
    <text evidence="8">The sequence shown here is derived from an EMBL/GenBank/DDBJ whole genome shotgun (WGS) entry which is preliminary data.</text>
</comment>
<dbReference type="PANTHER" id="PTHR11931">
    <property type="entry name" value="PHOSPHOGLYCERATE MUTASE"/>
    <property type="match status" value="1"/>
</dbReference>
<dbReference type="Proteomes" id="UP000229500">
    <property type="component" value="Unassembled WGS sequence"/>
</dbReference>
<dbReference type="AlphaFoldDB" id="A0A2M8L685"/>